<dbReference type="Gene3D" id="1.10.630.10">
    <property type="entry name" value="Cytochrome P450"/>
    <property type="match status" value="1"/>
</dbReference>
<reference evidence="1 2" key="1">
    <citation type="submission" date="2019-12" db="EMBL/GenBank/DDBJ databases">
        <title>Full genome sequence of a Bacillus safensis strain isolated from commercially available natto in Indonesia.</title>
        <authorList>
            <person name="Yoshida M."/>
            <person name="Uomi M."/>
            <person name="Waturangi D."/>
            <person name="Ekaputri J.J."/>
            <person name="Setiamarga D.H.E."/>
        </authorList>
    </citation>
    <scope>NUCLEOTIDE SEQUENCE [LARGE SCALE GENOMIC DNA]</scope>
    <source>
        <strain evidence="1 2">IDN1</strain>
    </source>
</reference>
<dbReference type="InterPro" id="IPR036396">
    <property type="entry name" value="Cyt_P450_sf"/>
</dbReference>
<evidence type="ECO:0000313" key="1">
    <source>
        <dbReference type="EMBL" id="BBP89701.1"/>
    </source>
</evidence>
<dbReference type="Proteomes" id="UP000464658">
    <property type="component" value="Chromosome"/>
</dbReference>
<proteinExistence type="predicted"/>
<accession>A0A5S9M9X2</accession>
<evidence type="ECO:0000313" key="2">
    <source>
        <dbReference type="Proteomes" id="UP000464658"/>
    </source>
</evidence>
<dbReference type="EMBL" id="AP021906">
    <property type="protein sequence ID" value="BBP89701.1"/>
    <property type="molecule type" value="Genomic_DNA"/>
</dbReference>
<sequence length="91" mass="10501">MPHSLFKNGKRTGRDEEIEVAEDMTKLTLDTIGLCGFDFRFNSFYKENQHPFIDSMLKGLNEAMEQSSRLPIADKLMIKKEEKNLTSMSIL</sequence>
<name>A0A5S9M9X2_BACIA</name>
<dbReference type="AlphaFoldDB" id="A0A5S9M9X2"/>
<dbReference type="GO" id="GO:0005506">
    <property type="term" value="F:iron ion binding"/>
    <property type="evidence" value="ECO:0007669"/>
    <property type="project" value="InterPro"/>
</dbReference>
<gene>
    <name evidence="1" type="ORF">BsIDN1_33190</name>
</gene>
<dbReference type="GO" id="GO:0020037">
    <property type="term" value="F:heme binding"/>
    <property type="evidence" value="ECO:0007669"/>
    <property type="project" value="InterPro"/>
</dbReference>
<organism evidence="1 2">
    <name type="scientific">Bacillus safensis</name>
    <dbReference type="NCBI Taxonomy" id="561879"/>
    <lineage>
        <taxon>Bacteria</taxon>
        <taxon>Bacillati</taxon>
        <taxon>Bacillota</taxon>
        <taxon>Bacilli</taxon>
        <taxon>Bacillales</taxon>
        <taxon>Bacillaceae</taxon>
        <taxon>Bacillus</taxon>
    </lineage>
</organism>
<dbReference type="SUPFAM" id="SSF48264">
    <property type="entry name" value="Cytochrome P450"/>
    <property type="match status" value="1"/>
</dbReference>
<dbReference type="GO" id="GO:0004497">
    <property type="term" value="F:monooxygenase activity"/>
    <property type="evidence" value="ECO:0007669"/>
    <property type="project" value="InterPro"/>
</dbReference>
<dbReference type="GO" id="GO:0016705">
    <property type="term" value="F:oxidoreductase activity, acting on paired donors, with incorporation or reduction of molecular oxygen"/>
    <property type="evidence" value="ECO:0007669"/>
    <property type="project" value="InterPro"/>
</dbReference>
<protein>
    <submittedName>
        <fullName evidence="1">Uncharacterized protein</fullName>
    </submittedName>
</protein>